<dbReference type="NCBIfam" id="TIGR00254">
    <property type="entry name" value="GGDEF"/>
    <property type="match status" value="1"/>
</dbReference>
<name>A0A1N6U3Q9_9SPIO</name>
<organism evidence="5 6">
    <name type="scientific">Alkalispirochaeta americana</name>
    <dbReference type="NCBI Taxonomy" id="159291"/>
    <lineage>
        <taxon>Bacteria</taxon>
        <taxon>Pseudomonadati</taxon>
        <taxon>Spirochaetota</taxon>
        <taxon>Spirochaetia</taxon>
        <taxon>Spirochaetales</taxon>
        <taxon>Spirochaetaceae</taxon>
        <taxon>Alkalispirochaeta</taxon>
    </lineage>
</organism>
<evidence type="ECO:0000259" key="4">
    <source>
        <dbReference type="PROSITE" id="PS50887"/>
    </source>
</evidence>
<dbReference type="CDD" id="cd01949">
    <property type="entry name" value="GGDEF"/>
    <property type="match status" value="1"/>
</dbReference>
<accession>A0A1N6U3Q9</accession>
<dbReference type="STRING" id="159291.SAMN05920897_11192"/>
<protein>
    <recommendedName>
        <fullName evidence="1">diguanylate cyclase</fullName>
        <ecNumber evidence="1">2.7.7.65</ecNumber>
    </recommendedName>
</protein>
<dbReference type="Proteomes" id="UP000186400">
    <property type="component" value="Unassembled WGS sequence"/>
</dbReference>
<dbReference type="SUPFAM" id="SSF55073">
    <property type="entry name" value="Nucleotide cyclase"/>
    <property type="match status" value="1"/>
</dbReference>
<feature type="transmembrane region" description="Helical" evidence="3">
    <location>
        <begin position="100"/>
        <end position="117"/>
    </location>
</feature>
<dbReference type="Pfam" id="PF00990">
    <property type="entry name" value="GGDEF"/>
    <property type="match status" value="1"/>
</dbReference>
<dbReference type="PROSITE" id="PS50887">
    <property type="entry name" value="GGDEF"/>
    <property type="match status" value="1"/>
</dbReference>
<feature type="transmembrane region" description="Helical" evidence="3">
    <location>
        <begin position="21"/>
        <end position="39"/>
    </location>
</feature>
<dbReference type="RefSeq" id="WP_076489061.1">
    <property type="nucleotide sequence ID" value="NZ_FTMS01000011.1"/>
</dbReference>
<comment type="catalytic activity">
    <reaction evidence="2">
        <text>2 GTP = 3',3'-c-di-GMP + 2 diphosphate</text>
        <dbReference type="Rhea" id="RHEA:24898"/>
        <dbReference type="ChEBI" id="CHEBI:33019"/>
        <dbReference type="ChEBI" id="CHEBI:37565"/>
        <dbReference type="ChEBI" id="CHEBI:58805"/>
        <dbReference type="EC" id="2.7.7.65"/>
    </reaction>
</comment>
<dbReference type="EMBL" id="FTMS01000011">
    <property type="protein sequence ID" value="SIQ60177.1"/>
    <property type="molecule type" value="Genomic_DNA"/>
</dbReference>
<feature type="domain" description="GGDEF" evidence="4">
    <location>
        <begin position="218"/>
        <end position="346"/>
    </location>
</feature>
<dbReference type="PANTHER" id="PTHR45138">
    <property type="entry name" value="REGULATORY COMPONENTS OF SENSORY TRANSDUCTION SYSTEM"/>
    <property type="match status" value="1"/>
</dbReference>
<evidence type="ECO:0000313" key="6">
    <source>
        <dbReference type="Proteomes" id="UP000186400"/>
    </source>
</evidence>
<evidence type="ECO:0000256" key="2">
    <source>
        <dbReference type="ARBA" id="ARBA00034247"/>
    </source>
</evidence>
<dbReference type="GO" id="GO:0052621">
    <property type="term" value="F:diguanylate cyclase activity"/>
    <property type="evidence" value="ECO:0007669"/>
    <property type="project" value="UniProtKB-EC"/>
</dbReference>
<evidence type="ECO:0000313" key="5">
    <source>
        <dbReference type="EMBL" id="SIQ60177.1"/>
    </source>
</evidence>
<feature type="transmembrane region" description="Helical" evidence="3">
    <location>
        <begin position="76"/>
        <end position="94"/>
    </location>
</feature>
<gene>
    <name evidence="5" type="ORF">SAMN05920897_11192</name>
</gene>
<keyword evidence="3" id="KW-0472">Membrane</keyword>
<dbReference type="AlphaFoldDB" id="A0A1N6U3Q9"/>
<feature type="transmembrane region" description="Helical" evidence="3">
    <location>
        <begin position="124"/>
        <end position="143"/>
    </location>
</feature>
<dbReference type="InterPro" id="IPR043128">
    <property type="entry name" value="Rev_trsase/Diguanyl_cyclase"/>
</dbReference>
<dbReference type="PANTHER" id="PTHR45138:SF9">
    <property type="entry name" value="DIGUANYLATE CYCLASE DGCM-RELATED"/>
    <property type="match status" value="1"/>
</dbReference>
<proteinExistence type="predicted"/>
<dbReference type="SMART" id="SM00267">
    <property type="entry name" value="GGDEF"/>
    <property type="match status" value="1"/>
</dbReference>
<evidence type="ECO:0000256" key="1">
    <source>
        <dbReference type="ARBA" id="ARBA00012528"/>
    </source>
</evidence>
<evidence type="ECO:0000256" key="3">
    <source>
        <dbReference type="SAM" id="Phobius"/>
    </source>
</evidence>
<feature type="transmembrane region" description="Helical" evidence="3">
    <location>
        <begin position="45"/>
        <end position="64"/>
    </location>
</feature>
<reference evidence="5 6" key="1">
    <citation type="submission" date="2017-01" db="EMBL/GenBank/DDBJ databases">
        <authorList>
            <person name="Mah S.A."/>
            <person name="Swanson W.J."/>
            <person name="Moy G.W."/>
            <person name="Vacquier V.D."/>
        </authorList>
    </citation>
    <scope>NUCLEOTIDE SEQUENCE [LARGE SCALE GENOMIC DNA]</scope>
    <source>
        <strain evidence="5 6">ASpG1</strain>
    </source>
</reference>
<sequence length="346" mass="40100">MEWYHLQKKSFEGVKAQIFKIVLVFAGLAFSFATLANTINGRPAVNIWLPLLAAGLHGLLFFIYTRERSSHSRTAITRIYMAGLAWVYLPLAWLTSPGSYSAMPYYALAFIVIMACLTLKSWEYVFAVSSLMITILLFHYEVLHPGQFSLYSPPKERALDLSIHFFVASTIMIISLYMINRSFRHENQRMYDAATTDPHTGLYNRRFFYDAISHQHLHTFCLVLMDLNNFKRINDIHGHPVGDEVLLAFSRILKLSCREEDLAIRYGGDEFILLLHHTTLSQARALESRIRHDFRELEETYKHEELSISFGYATHLDGSIDEIILKADQHLYQRKPKKFLQESLPR</sequence>
<dbReference type="InterPro" id="IPR050469">
    <property type="entry name" value="Diguanylate_Cyclase"/>
</dbReference>
<dbReference type="Gene3D" id="3.30.70.270">
    <property type="match status" value="1"/>
</dbReference>
<feature type="transmembrane region" description="Helical" evidence="3">
    <location>
        <begin position="163"/>
        <end position="180"/>
    </location>
</feature>
<keyword evidence="6" id="KW-1185">Reference proteome</keyword>
<dbReference type="InterPro" id="IPR029787">
    <property type="entry name" value="Nucleotide_cyclase"/>
</dbReference>
<dbReference type="InterPro" id="IPR000160">
    <property type="entry name" value="GGDEF_dom"/>
</dbReference>
<keyword evidence="3" id="KW-1133">Transmembrane helix</keyword>
<keyword evidence="3" id="KW-0812">Transmembrane</keyword>
<dbReference type="EC" id="2.7.7.65" evidence="1"/>